<gene>
    <name evidence="2" type="ORF">F5Z01DRAFT_645860</name>
</gene>
<dbReference type="InterPro" id="IPR021833">
    <property type="entry name" value="DUF3425"/>
</dbReference>
<dbReference type="CDD" id="cd14688">
    <property type="entry name" value="bZIP_YAP"/>
    <property type="match status" value="1"/>
</dbReference>
<keyword evidence="3" id="KW-1185">Reference proteome</keyword>
<protein>
    <recommendedName>
        <fullName evidence="4">BZIP domain-containing protein</fullName>
    </recommendedName>
</protein>
<dbReference type="AlphaFoldDB" id="A0A9P7ZSB0"/>
<dbReference type="GeneID" id="70293771"/>
<organism evidence="2 3">
    <name type="scientific">Emericellopsis atlantica</name>
    <dbReference type="NCBI Taxonomy" id="2614577"/>
    <lineage>
        <taxon>Eukaryota</taxon>
        <taxon>Fungi</taxon>
        <taxon>Dikarya</taxon>
        <taxon>Ascomycota</taxon>
        <taxon>Pezizomycotina</taxon>
        <taxon>Sordariomycetes</taxon>
        <taxon>Hypocreomycetidae</taxon>
        <taxon>Hypocreales</taxon>
        <taxon>Bionectriaceae</taxon>
        <taxon>Emericellopsis</taxon>
    </lineage>
</organism>
<comment type="caution">
    <text evidence="2">The sequence shown here is derived from an EMBL/GenBank/DDBJ whole genome shotgun (WGS) entry which is preliminary data.</text>
</comment>
<evidence type="ECO:0008006" key="4">
    <source>
        <dbReference type="Google" id="ProtNLM"/>
    </source>
</evidence>
<proteinExistence type="predicted"/>
<feature type="region of interest" description="Disordered" evidence="1">
    <location>
        <begin position="104"/>
        <end position="158"/>
    </location>
</feature>
<dbReference type="PANTHER" id="PTHR37012">
    <property type="entry name" value="B-ZIP TRANSCRIPTION FACTOR (EUROFUNG)-RELATED"/>
    <property type="match status" value="1"/>
</dbReference>
<feature type="region of interest" description="Disordered" evidence="1">
    <location>
        <begin position="41"/>
        <end position="76"/>
    </location>
</feature>
<name>A0A9P7ZSB0_9HYPO</name>
<accession>A0A9P7ZSB0</accession>
<evidence type="ECO:0000313" key="2">
    <source>
        <dbReference type="EMBL" id="KAG9257408.1"/>
    </source>
</evidence>
<dbReference type="PANTHER" id="PTHR37012:SF2">
    <property type="entry name" value="BZIP DOMAIN-CONTAINING PROTEIN-RELATED"/>
    <property type="match status" value="1"/>
</dbReference>
<evidence type="ECO:0000313" key="3">
    <source>
        <dbReference type="Proteomes" id="UP000887229"/>
    </source>
</evidence>
<dbReference type="EMBL" id="MU251245">
    <property type="protein sequence ID" value="KAG9257408.1"/>
    <property type="molecule type" value="Genomic_DNA"/>
</dbReference>
<dbReference type="Pfam" id="PF11905">
    <property type="entry name" value="DUF3425"/>
    <property type="match status" value="1"/>
</dbReference>
<evidence type="ECO:0000256" key="1">
    <source>
        <dbReference type="SAM" id="MobiDB-lite"/>
    </source>
</evidence>
<feature type="compositionally biased region" description="Acidic residues" evidence="1">
    <location>
        <begin position="104"/>
        <end position="114"/>
    </location>
</feature>
<dbReference type="OrthoDB" id="4161589at2759"/>
<reference evidence="2" key="1">
    <citation type="journal article" date="2021" name="IMA Fungus">
        <title>Genomic characterization of three marine fungi, including Emericellopsis atlantica sp. nov. with signatures of a generalist lifestyle and marine biomass degradation.</title>
        <authorList>
            <person name="Hagestad O.C."/>
            <person name="Hou L."/>
            <person name="Andersen J.H."/>
            <person name="Hansen E.H."/>
            <person name="Altermark B."/>
            <person name="Li C."/>
            <person name="Kuhnert E."/>
            <person name="Cox R.J."/>
            <person name="Crous P.W."/>
            <person name="Spatafora J.W."/>
            <person name="Lail K."/>
            <person name="Amirebrahimi M."/>
            <person name="Lipzen A."/>
            <person name="Pangilinan J."/>
            <person name="Andreopoulos W."/>
            <person name="Hayes R.D."/>
            <person name="Ng V."/>
            <person name="Grigoriev I.V."/>
            <person name="Jackson S.A."/>
            <person name="Sutton T.D.S."/>
            <person name="Dobson A.D.W."/>
            <person name="Rama T."/>
        </authorList>
    </citation>
    <scope>NUCLEOTIDE SEQUENCE</scope>
    <source>
        <strain evidence="2">TS7</strain>
    </source>
</reference>
<sequence>MLLVDILSLFGYEENILSYSHFDTILLVIPAAPINSMHNKRESRRVANLTPAQIQRKREIDRSNQRQHRAKNKAYTARLEDRISQLKYEKALLRARLRKYEVVSDDEGDEEVIRDDDMQTVLSTSEQSRRASRSASESRPSHPDTGSPSRLGHAHLTPSSCSVSAANLQARSPRILPRNLGCGNLDSFGISVKEGPPVRDGQTDASLPRQHRPVWQRLPGHIEPTNKLDETIIKKTRAWRSCFRHIAAKVDKPDKGHLPSIYSLLNEHADDVDSRSRRVSVAEAVETSATLLAPLVKRIIIMYKLAYYIRWLACQTQQSYNQMPDYLKPTELQRTIPHPAWIDIISYPDARDALIQMRDWSVFEKFEELVGATTFVDWPYSTVDAVQESAGELRMNPNFEAYIRDLKNWSCGCEVVKRFPFMAAHVAE</sequence>
<dbReference type="RefSeq" id="XP_046121332.1">
    <property type="nucleotide sequence ID" value="XM_046262868.1"/>
</dbReference>
<dbReference type="Proteomes" id="UP000887229">
    <property type="component" value="Unassembled WGS sequence"/>
</dbReference>